<evidence type="ECO:0000256" key="1">
    <source>
        <dbReference type="ARBA" id="ARBA00009670"/>
    </source>
</evidence>
<dbReference type="RefSeq" id="WP_090935412.1">
    <property type="nucleotide sequence ID" value="NZ_FOTS01000013.1"/>
</dbReference>
<dbReference type="AlphaFoldDB" id="A0A1I4JNM7"/>
<name>A0A1I4JNM7_9FIRM</name>
<dbReference type="PANTHER" id="PTHR10566">
    <property type="entry name" value="CHAPERONE-ACTIVITY OF BC1 COMPLEX CABC1 -RELATED"/>
    <property type="match status" value="1"/>
</dbReference>
<feature type="transmembrane region" description="Helical" evidence="2">
    <location>
        <begin position="527"/>
        <end position="553"/>
    </location>
</feature>
<dbReference type="InterPro" id="IPR011009">
    <property type="entry name" value="Kinase-like_dom_sf"/>
</dbReference>
<dbReference type="PANTHER" id="PTHR10566:SF113">
    <property type="entry name" value="PROTEIN ACTIVITY OF BC1 COMPLEX KINASE 7, CHLOROPLASTIC"/>
    <property type="match status" value="1"/>
</dbReference>
<dbReference type="CDD" id="cd05121">
    <property type="entry name" value="ABC1_ADCK3-like"/>
    <property type="match status" value="1"/>
</dbReference>
<dbReference type="Pfam" id="PF03109">
    <property type="entry name" value="ABC1"/>
    <property type="match status" value="1"/>
</dbReference>
<evidence type="ECO:0000313" key="4">
    <source>
        <dbReference type="EMBL" id="SFL67736.1"/>
    </source>
</evidence>
<protein>
    <submittedName>
        <fullName evidence="4">2-octaprenylphenol hydroxylase</fullName>
    </submittedName>
</protein>
<evidence type="ECO:0000313" key="5">
    <source>
        <dbReference type="Proteomes" id="UP000199520"/>
    </source>
</evidence>
<keyword evidence="2" id="KW-0812">Transmembrane</keyword>
<feature type="domain" description="ABC1 atypical kinase-like" evidence="3">
    <location>
        <begin position="94"/>
        <end position="338"/>
    </location>
</feature>
<keyword evidence="2" id="KW-1133">Transmembrane helix</keyword>
<dbReference type="STRING" id="1123291.SAMN04490355_101325"/>
<dbReference type="Proteomes" id="UP000199520">
    <property type="component" value="Unassembled WGS sequence"/>
</dbReference>
<keyword evidence="2" id="KW-0472">Membrane</keyword>
<evidence type="ECO:0000259" key="3">
    <source>
        <dbReference type="Pfam" id="PF03109"/>
    </source>
</evidence>
<dbReference type="InterPro" id="IPR050154">
    <property type="entry name" value="UbiB_kinase"/>
</dbReference>
<evidence type="ECO:0000256" key="2">
    <source>
        <dbReference type="SAM" id="Phobius"/>
    </source>
</evidence>
<sequence>MFAKRVRHLNRYREISTALLSQGFDYIVEETGLIQKVPYYQRFRPVFLKESNGRIAERIRLVLEQLGPTYVKIGQIASTRPDLLPPELIVELEKLQDAVPAFSFTEVRFVLQEELGGTLEEFFQHFEPEPLAAASIGQVHEAVLKSGKTVAVKIQRPSIASDIQTDLEILYELAHLAERRFHWAKTYQLIDMIDEFSKSLRSELDYTSEARNAEKIAKHSTNNPMIYIPKVYWNYSTQKVLTAEYIKGIKISKKEDLKQQGYNLSHLAERFAKEIFHQIFMEGFFHGDPHPGNVIVLPGEIIAFLDFGMVGRLSPEMKYNLSSLVIGLMHQNSDELAKAIFRMGIVPDHVNKIQLREDIDVLKEKYYGIPLSKVSLGEAVSSIFAVALKHKIKIPSDLVLVGKTLLTMEGVIERLDPHLSILDIAEPFGQKLVMERLHPKNLTKTLWKNFSDLSDIFLSLPQHFQEFTSVIKRGRLCLEVAIPEIELILKTQDRISNRLSFSIILLAFSIIMASIIVSLSITGQSSLLWRIPIIEIGFGIAMIMFVWLLYAIIRSGRL</sequence>
<dbReference type="InterPro" id="IPR004147">
    <property type="entry name" value="ABC1_dom"/>
</dbReference>
<reference evidence="5" key="1">
    <citation type="submission" date="2016-10" db="EMBL/GenBank/DDBJ databases">
        <authorList>
            <person name="Varghese N."/>
            <person name="Submissions S."/>
        </authorList>
    </citation>
    <scope>NUCLEOTIDE SEQUENCE [LARGE SCALE GENOMIC DNA]</scope>
    <source>
        <strain evidence="5">DSM 13327</strain>
    </source>
</reference>
<comment type="similarity">
    <text evidence="1">Belongs to the protein kinase superfamily. ADCK protein kinase family.</text>
</comment>
<proteinExistence type="inferred from homology"/>
<accession>A0A1I4JNM7</accession>
<feature type="transmembrane region" description="Helical" evidence="2">
    <location>
        <begin position="499"/>
        <end position="521"/>
    </location>
</feature>
<gene>
    <name evidence="4" type="ORF">SAMN04490355_101325</name>
</gene>
<dbReference type="EMBL" id="FOTS01000013">
    <property type="protein sequence ID" value="SFL67736.1"/>
    <property type="molecule type" value="Genomic_DNA"/>
</dbReference>
<dbReference type="OrthoDB" id="9795390at2"/>
<dbReference type="SUPFAM" id="SSF56112">
    <property type="entry name" value="Protein kinase-like (PK-like)"/>
    <property type="match status" value="1"/>
</dbReference>
<organism evidence="4 5">
    <name type="scientific">Pelosinus propionicus DSM 13327</name>
    <dbReference type="NCBI Taxonomy" id="1123291"/>
    <lineage>
        <taxon>Bacteria</taxon>
        <taxon>Bacillati</taxon>
        <taxon>Bacillota</taxon>
        <taxon>Negativicutes</taxon>
        <taxon>Selenomonadales</taxon>
        <taxon>Sporomusaceae</taxon>
        <taxon>Pelosinus</taxon>
    </lineage>
</organism>
<keyword evidence="5" id="KW-1185">Reference proteome</keyword>